<keyword evidence="1" id="KW-0812">Transmembrane</keyword>
<keyword evidence="1" id="KW-0472">Membrane</keyword>
<protein>
    <submittedName>
        <fullName evidence="2">ORF2</fullName>
    </submittedName>
</protein>
<dbReference type="Proteomes" id="UP000011238">
    <property type="component" value="Segment"/>
</dbReference>
<evidence type="ECO:0000256" key="1">
    <source>
        <dbReference type="SAM" id="Phobius"/>
    </source>
</evidence>
<accession>Q14VV6</accession>
<feature type="transmembrane region" description="Helical" evidence="1">
    <location>
        <begin position="199"/>
        <end position="228"/>
    </location>
</feature>
<evidence type="ECO:0000313" key="3">
    <source>
        <dbReference type="Proteomes" id="UP000011238"/>
    </source>
</evidence>
<dbReference type="KEGG" id="vg:5141270"/>
<dbReference type="EMBL" id="DQ665917">
    <property type="protein sequence ID" value="ABG25807.1"/>
    <property type="molecule type" value="Genomic_DNA"/>
</dbReference>
<organism evidence="3">
    <name type="scientific">Ranid herpesvirus 1</name>
    <name type="common">Lucke tumor herpesvirus</name>
    <dbReference type="NCBI Taxonomy" id="85655"/>
    <lineage>
        <taxon>Viruses</taxon>
        <taxon>Duplodnaviria</taxon>
        <taxon>Heunggongvirae</taxon>
        <taxon>Peploviricota</taxon>
        <taxon>Herviviricetes</taxon>
        <taxon>Herpesvirales</taxon>
        <taxon>Alloherpesviridae</taxon>
        <taxon>Batravirus</taxon>
        <taxon>Batravirus ranidallo1</taxon>
    </lineage>
</organism>
<keyword evidence="1" id="KW-1133">Transmembrane helix</keyword>
<evidence type="ECO:0000313" key="2">
    <source>
        <dbReference type="EMBL" id="ABG25807.1"/>
    </source>
</evidence>
<proteinExistence type="predicted"/>
<reference evidence="3" key="1">
    <citation type="journal article" date="1999" name="J. Cancer Res. Clin. Oncol.">
        <title>Genomic studies of the Lucke tumor herpesvirus (RaHV-1).</title>
        <authorList>
            <person name="Davison A.J."/>
            <person name="Sauerbier W."/>
            <person name="Dolan A."/>
            <person name="Addison C."/>
            <person name="McKinnell R.G."/>
        </authorList>
    </citation>
    <scope>NUCLEOTIDE SEQUENCE [LARGE SCALE GENOMIC DNA]</scope>
    <source>
        <strain evidence="3">McKinnell</strain>
    </source>
</reference>
<keyword evidence="3" id="KW-1185">Reference proteome</keyword>
<dbReference type="GeneID" id="5141270"/>
<reference evidence="2 3" key="2">
    <citation type="journal article" date="2006" name="J. Gen. Virol.">
        <title>Genome sequences of two frog herpesviruses.</title>
        <authorList>
            <person name="Davison A.J."/>
            <person name="Cunningham C."/>
            <person name="Sauerbier W."/>
            <person name="McKinnell R.G."/>
        </authorList>
    </citation>
    <scope>NUCLEOTIDE SEQUENCE [LARGE SCALE GENOMIC DNA]</scope>
    <source>
        <strain evidence="2 3">McKinnell</strain>
    </source>
</reference>
<dbReference type="RefSeq" id="YP_656657.1">
    <property type="nucleotide sequence ID" value="NC_008211.1"/>
</dbReference>
<name>Q14VV6_9VIRU</name>
<sequence>MAYLTLLLVIHSALQCASRPHHTEEWDKAWIVHPTNGSTKQAIGEPFLLIDDNVQRSSLQSTAAYSNQAGHLYAYSDILHTAVQSFTGEEECSKLPAQDTITISLNRVSWNFTGGNVELMHDPLHPPHVCEGTLTCLKNFTGHAIWSCNGDRWGASVLIVPVLNETFIYRCTLKHSTNVQDPWNFCAAKYSKLSTVCLILLYVCVSLTILLCIVFRATLLDLIFAILIRLITCMLK</sequence>